<evidence type="ECO:0000313" key="3">
    <source>
        <dbReference type="Proteomes" id="UP000232101"/>
    </source>
</evidence>
<feature type="transmembrane region" description="Helical" evidence="1">
    <location>
        <begin position="7"/>
        <end position="24"/>
    </location>
</feature>
<organism evidence="2 3">
    <name type="scientific">Lysinibacillus xylanilyticus</name>
    <dbReference type="NCBI Taxonomy" id="582475"/>
    <lineage>
        <taxon>Bacteria</taxon>
        <taxon>Bacillati</taxon>
        <taxon>Bacillota</taxon>
        <taxon>Bacilli</taxon>
        <taxon>Bacillales</taxon>
        <taxon>Bacillaceae</taxon>
        <taxon>Lysinibacillus</taxon>
    </lineage>
</organism>
<reference evidence="2 3" key="1">
    <citation type="submission" date="2017-11" db="EMBL/GenBank/DDBJ databases">
        <title>Bacterial isolate from king chilli rhizosphere.</title>
        <authorList>
            <person name="Takhelmayum P."/>
            <person name="Sarangthem I."/>
        </authorList>
    </citation>
    <scope>NUCLEOTIDE SEQUENCE [LARGE SCALE GENOMIC DNA]</scope>
    <source>
        <strain evidence="3">t26</strain>
    </source>
</reference>
<accession>A0A2M9Q9J0</accession>
<keyword evidence="1" id="KW-0812">Transmembrane</keyword>
<evidence type="ECO:0008006" key="4">
    <source>
        <dbReference type="Google" id="ProtNLM"/>
    </source>
</evidence>
<comment type="caution">
    <text evidence="2">The sequence shown here is derived from an EMBL/GenBank/DDBJ whole genome shotgun (WGS) entry which is preliminary data.</text>
</comment>
<feature type="transmembrane region" description="Helical" evidence="1">
    <location>
        <begin position="56"/>
        <end position="77"/>
    </location>
</feature>
<sequence length="130" mass="15267">MNNINYAIVSISYIVIACFAQVFIDSLLLQLLLPFVIVPIYIFFLLIKSNLEFHKYFVSIYIGFFCSVFIYSFIILFPSHTKVLPPGEIVLGADLILLFWTSTIQFFILSLLTVILYLFHRLFKKRYNVY</sequence>
<keyword evidence="1" id="KW-0472">Membrane</keyword>
<feature type="transmembrane region" description="Helical" evidence="1">
    <location>
        <begin position="30"/>
        <end position="47"/>
    </location>
</feature>
<protein>
    <recommendedName>
        <fullName evidence="4">Permease</fullName>
    </recommendedName>
</protein>
<dbReference type="Proteomes" id="UP000232101">
    <property type="component" value="Unassembled WGS sequence"/>
</dbReference>
<keyword evidence="1" id="KW-1133">Transmembrane helix</keyword>
<evidence type="ECO:0000256" key="1">
    <source>
        <dbReference type="SAM" id="Phobius"/>
    </source>
</evidence>
<dbReference type="EMBL" id="PHQY01000324">
    <property type="protein sequence ID" value="PJO44715.1"/>
    <property type="molecule type" value="Genomic_DNA"/>
</dbReference>
<feature type="transmembrane region" description="Helical" evidence="1">
    <location>
        <begin position="97"/>
        <end position="119"/>
    </location>
</feature>
<proteinExistence type="predicted"/>
<gene>
    <name evidence="2" type="ORF">CWD94_05105</name>
</gene>
<name>A0A2M9Q9J0_9BACI</name>
<dbReference type="AlphaFoldDB" id="A0A2M9Q9J0"/>
<evidence type="ECO:0000313" key="2">
    <source>
        <dbReference type="EMBL" id="PJO44715.1"/>
    </source>
</evidence>